<comment type="caution">
    <text evidence="3">The sequence shown here is derived from an EMBL/GenBank/DDBJ whole genome shotgun (WGS) entry which is preliminary data.</text>
</comment>
<dbReference type="RefSeq" id="XP_013327509.1">
    <property type="nucleotide sequence ID" value="XM_013472055.1"/>
</dbReference>
<dbReference type="GO" id="GO:0016787">
    <property type="term" value="F:hydrolase activity"/>
    <property type="evidence" value="ECO:0007669"/>
    <property type="project" value="UniProtKB-KW"/>
</dbReference>
<dbReference type="InterPro" id="IPR031728">
    <property type="entry name" value="GlcAase_C"/>
</dbReference>
<dbReference type="InterPro" id="IPR013780">
    <property type="entry name" value="Glyco_hydro_b"/>
</dbReference>
<dbReference type="Gene3D" id="2.60.40.1180">
    <property type="entry name" value="Golgi alpha-mannosidase II"/>
    <property type="match status" value="1"/>
</dbReference>
<feature type="signal peptide" evidence="1">
    <location>
        <begin position="1"/>
        <end position="17"/>
    </location>
</feature>
<evidence type="ECO:0000256" key="1">
    <source>
        <dbReference type="SAM" id="SignalP"/>
    </source>
</evidence>
<feature type="chain" id="PRO_5002481998" evidence="1">
    <location>
        <begin position="18"/>
        <end position="487"/>
    </location>
</feature>
<reference evidence="3 4" key="1">
    <citation type="submission" date="2015-04" db="EMBL/GenBank/DDBJ databases">
        <authorList>
            <person name="Heijne W.H."/>
            <person name="Fedorova N.D."/>
            <person name="Nierman W.C."/>
            <person name="Vollebregt A.W."/>
            <person name="Zhao Z."/>
            <person name="Wu L."/>
            <person name="Kumar M."/>
            <person name="Stam H."/>
            <person name="van den Berg M.A."/>
            <person name="Pel H.J."/>
        </authorList>
    </citation>
    <scope>NUCLEOTIDE SEQUENCE [LARGE SCALE GENOMIC DNA]</scope>
    <source>
        <strain evidence="3 4">CBS 393.64</strain>
    </source>
</reference>
<proteinExistence type="predicted"/>
<feature type="domain" description="Beta-glucuronidase C-terminal" evidence="2">
    <location>
        <begin position="378"/>
        <end position="483"/>
    </location>
</feature>
<accession>A0A0F4YRI0</accession>
<keyword evidence="3" id="KW-0378">Hydrolase</keyword>
<dbReference type="PANTHER" id="PTHR36183:SF2">
    <property type="entry name" value="BETA-GLUCURONIDASE C-TERMINAL DOMAIN-CONTAINING PROTEIN"/>
    <property type="match status" value="1"/>
</dbReference>
<dbReference type="SUPFAM" id="SSF51445">
    <property type="entry name" value="(Trans)glycosidases"/>
    <property type="match status" value="1"/>
</dbReference>
<dbReference type="EMBL" id="LASV01000221">
    <property type="protein sequence ID" value="KKA20897.1"/>
    <property type="molecule type" value="Genomic_DNA"/>
</dbReference>
<keyword evidence="4" id="KW-1185">Reference proteome</keyword>
<dbReference type="PANTHER" id="PTHR36183">
    <property type="entry name" value="BETA-GLUCURONIDASE"/>
    <property type="match status" value="1"/>
</dbReference>
<dbReference type="Gene3D" id="3.20.20.80">
    <property type="entry name" value="Glycosidases"/>
    <property type="match status" value="1"/>
</dbReference>
<dbReference type="InterPro" id="IPR017853">
    <property type="entry name" value="GH"/>
</dbReference>
<dbReference type="Proteomes" id="UP000053958">
    <property type="component" value="Unassembled WGS sequence"/>
</dbReference>
<evidence type="ECO:0000259" key="2">
    <source>
        <dbReference type="Pfam" id="PF16862"/>
    </source>
</evidence>
<dbReference type="AlphaFoldDB" id="A0A0F4YRI0"/>
<evidence type="ECO:0000313" key="3">
    <source>
        <dbReference type="EMBL" id="KKA20897.1"/>
    </source>
</evidence>
<name>A0A0F4YRI0_RASE3</name>
<protein>
    <submittedName>
        <fullName evidence="3">Glycoside hydrolase family 79 protein</fullName>
    </submittedName>
</protein>
<evidence type="ECO:0000313" key="4">
    <source>
        <dbReference type="Proteomes" id="UP000053958"/>
    </source>
</evidence>
<dbReference type="OrthoDB" id="2831684at2759"/>
<dbReference type="InterPro" id="IPR052974">
    <property type="entry name" value="GH79_Enzymes"/>
</dbReference>
<sequence>MATILALSSLLFQSVSAAKDVIAVPETTAASTGSLYSSPNVYSSNLLQNIADAQGGDLPVIRVGGNSQDRAIYDSSLTVPTATSCAADPEAILCIGNSLFDSYGAFPNGTKYSHGFNLAANNASGYETLTATVPLACQALQDGLLEVWELGNEPDLYRGKWRPSDWTEAEYTTEWLNGTDRIRTLLQQSCPELASQLAFMAPSLSSPGSALKLSNIFAAGLDKENTVKQISVHNYMSGATSPGVTLQSTLMNHTAVVQSITKHVQNAQSVASVPADYILGEHNSLYGGGAAGLSNTFGAALWVLEFSAYAASTGVIKRLHFHQSQGAAYSAWTPVGSPATNPPYYGKLAAATFLGASSNVQVKEVSLPAGSDSDLDSAYAAYVDGNLTRLAVLNLRQYDSTSGGARPSQNYTIQVPTGSSWTVKRLTAAGSDVTTGVTFNGFAYEYESLGQAVRVNGTTSDEKVTADENGTVTITVRDSEAVIATIS</sequence>
<organism evidence="3 4">
    <name type="scientific">Rasamsonia emersonii (strain ATCC 16479 / CBS 393.64 / IMI 116815)</name>
    <dbReference type="NCBI Taxonomy" id="1408163"/>
    <lineage>
        <taxon>Eukaryota</taxon>
        <taxon>Fungi</taxon>
        <taxon>Dikarya</taxon>
        <taxon>Ascomycota</taxon>
        <taxon>Pezizomycotina</taxon>
        <taxon>Eurotiomycetes</taxon>
        <taxon>Eurotiomycetidae</taxon>
        <taxon>Eurotiales</taxon>
        <taxon>Trichocomaceae</taxon>
        <taxon>Rasamsonia</taxon>
    </lineage>
</organism>
<gene>
    <name evidence="3" type="ORF">T310_5086</name>
</gene>
<dbReference type="Pfam" id="PF16862">
    <property type="entry name" value="Glyco_hydro_79C"/>
    <property type="match status" value="1"/>
</dbReference>
<dbReference type="GeneID" id="25317431"/>
<keyword evidence="1" id="KW-0732">Signal</keyword>